<dbReference type="SUPFAM" id="SSF49879">
    <property type="entry name" value="SMAD/FHA domain"/>
    <property type="match status" value="1"/>
</dbReference>
<dbReference type="RefSeq" id="WP_123913719.1">
    <property type="nucleotide sequence ID" value="NZ_RKRA01000001.1"/>
</dbReference>
<protein>
    <submittedName>
        <fullName evidence="8">S-DNA-T family DNA segregation ATPase FtsK/SpoIIIE</fullName>
    </submittedName>
</protein>
<feature type="region of interest" description="Disordered" evidence="5">
    <location>
        <begin position="243"/>
        <end position="271"/>
    </location>
</feature>
<keyword evidence="9" id="KW-1185">Reference proteome</keyword>
<dbReference type="PROSITE" id="PS50901">
    <property type="entry name" value="FTSK"/>
    <property type="match status" value="1"/>
</dbReference>
<keyword evidence="1" id="KW-0597">Phosphoprotein</keyword>
<proteinExistence type="predicted"/>
<feature type="region of interest" description="Disordered" evidence="5">
    <location>
        <begin position="1"/>
        <end position="20"/>
    </location>
</feature>
<evidence type="ECO:0000313" key="8">
    <source>
        <dbReference type="EMBL" id="RPF25723.1"/>
    </source>
</evidence>
<evidence type="ECO:0000313" key="9">
    <source>
        <dbReference type="Proteomes" id="UP000280726"/>
    </source>
</evidence>
<comment type="caution">
    <text evidence="8">The sequence shown here is derived from an EMBL/GenBank/DDBJ whole genome shotgun (WGS) entry which is preliminary data.</text>
</comment>
<name>A0A3N4YZ58_9MICO</name>
<dbReference type="EMBL" id="RKRA01000001">
    <property type="protein sequence ID" value="RPF25723.1"/>
    <property type="molecule type" value="Genomic_DNA"/>
</dbReference>
<feature type="domain" description="FHA" evidence="6">
    <location>
        <begin position="50"/>
        <end position="95"/>
    </location>
</feature>
<dbReference type="SMART" id="SM00382">
    <property type="entry name" value="AAA"/>
    <property type="match status" value="3"/>
</dbReference>
<evidence type="ECO:0000256" key="1">
    <source>
        <dbReference type="ARBA" id="ARBA00022553"/>
    </source>
</evidence>
<dbReference type="AlphaFoldDB" id="A0A3N4YZ58"/>
<sequence length="1146" mass="116649">MTTQALVSGPARAPRRPPAEPPAVLRCAWHLAVLTGPGAGRCLGLEPGTALVGRTDVLGDPLVSARHLEVRLRRGRVEARDAGSANGTRLRRAALRWPGTSLRPPWGRARRPWAARHGRPGRGRRLGTRWRALSEGDVLEIGSTHLQLRPRPVEAARPASDGADRRARSGRDTGRLLLPGLMAVTTVPMVISSSAGPWRWLLLLVPVALLWSAVRAGRGSEPPGPLPDPGAVLLLAGAGPGTTDVSGRPAQLDVSVDPGGARRPRRGPAPLDLTGGPVALVGPPAVVEAVAGWLVCQLAAHHRPGELALDLPASWRWASRLPHRTAAAGPSGGSAGPEEGTARLRVAVARPDLVAAPGLVLAADVAAIPPWCSRVVHLPRTPPGLPGPSWCVAVAAALTGGPRAAAPPRVALLADLLGLGAGGPDVVATADRLAAAWDRGLPGLAAPVGVGAEGVVELDLALDGPHALVAGSTGSGKSELLLSWLTALAVRCSPATLQVVLVDYKGGATFAPLAGLPHTAGVLTDLDPAGTERALSSLRAEVRRREALLAGAGAPDIASYTAAGHRLARLLVVVDEFRVLAEAHPEVLSALVRLAAQGRSLGLHLVLATQRPGGAVGPEIRANLGVRVCLRVVEPADSVEVVGTPRAAGLDGPGRALLRTDRVRELQVAWAGPPGQGLVREVVAGAALAWERRGPAAATAPPWAPPLPAVVSLDEIARPGGPAGPPPAARAAPVAAAAPPRPVRAPVALPLARTDLPDEQRLGTWSWSGPALLVTGGPGTGRTQALRTVAASASAAGVPVHVVAADPAAFADVHDRAAGSLVPAGDPRLVARLLDLLGDAVDGTQVLLVDDADDVAENLDLTGPGRGPALLGAAVRGARRNGVAVALAGPPTLAGARWLEAVRTRVVLSPRDETEALLSGVPAALRLRGGPPGRGVLVRPEGAVLLQVALAGPGARPATAPREPPAGVPLLRPLPGVVRLSDAPVGLGVVLGRGGDDAGWVTLGCAPGERVLVVGPPGSGRTTALEVLARQLRRAGRTVAADAARARPGDVVVLDDLDPLAALPDLTAVTVLAAARTEAAATTLRGPLTTWRGRADLVLLRPGHPLAGQVTDVDVRGALDPVRPRHAGLAVLVRGGRAIPVQVATP</sequence>
<keyword evidence="3 4" id="KW-0067">ATP-binding</keyword>
<dbReference type="SUPFAM" id="SSF52540">
    <property type="entry name" value="P-loop containing nucleoside triphosphate hydrolases"/>
    <property type="match status" value="3"/>
</dbReference>
<dbReference type="PROSITE" id="PS50006">
    <property type="entry name" value="FHA_DOMAIN"/>
    <property type="match status" value="1"/>
</dbReference>
<evidence type="ECO:0000256" key="3">
    <source>
        <dbReference type="ARBA" id="ARBA00022840"/>
    </source>
</evidence>
<dbReference type="OrthoDB" id="9807790at2"/>
<dbReference type="InterPro" id="IPR003593">
    <property type="entry name" value="AAA+_ATPase"/>
</dbReference>
<dbReference type="CDD" id="cd00060">
    <property type="entry name" value="FHA"/>
    <property type="match status" value="1"/>
</dbReference>
<dbReference type="Gene3D" id="2.60.200.20">
    <property type="match status" value="1"/>
</dbReference>
<evidence type="ECO:0000259" key="7">
    <source>
        <dbReference type="PROSITE" id="PS50901"/>
    </source>
</evidence>
<organism evidence="8 9">
    <name type="scientific">Georgenia muralis</name>
    <dbReference type="NCBI Taxonomy" id="154117"/>
    <lineage>
        <taxon>Bacteria</taxon>
        <taxon>Bacillati</taxon>
        <taxon>Actinomycetota</taxon>
        <taxon>Actinomycetes</taxon>
        <taxon>Micrococcales</taxon>
        <taxon>Bogoriellaceae</taxon>
        <taxon>Georgenia</taxon>
    </lineage>
</organism>
<dbReference type="InterPro" id="IPR027417">
    <property type="entry name" value="P-loop_NTPase"/>
</dbReference>
<dbReference type="GO" id="GO:0003677">
    <property type="term" value="F:DNA binding"/>
    <property type="evidence" value="ECO:0007669"/>
    <property type="project" value="InterPro"/>
</dbReference>
<dbReference type="Pfam" id="PF01580">
    <property type="entry name" value="FtsK_SpoIIIE"/>
    <property type="match status" value="1"/>
</dbReference>
<feature type="region of interest" description="Disordered" evidence="5">
    <location>
        <begin position="153"/>
        <end position="172"/>
    </location>
</feature>
<dbReference type="GO" id="GO:0005524">
    <property type="term" value="F:ATP binding"/>
    <property type="evidence" value="ECO:0007669"/>
    <property type="project" value="UniProtKB-UniRule"/>
</dbReference>
<keyword evidence="2 4" id="KW-0547">Nucleotide-binding</keyword>
<evidence type="ECO:0000259" key="6">
    <source>
        <dbReference type="PROSITE" id="PS50006"/>
    </source>
</evidence>
<gene>
    <name evidence="8" type="ORF">EDD32_0133</name>
</gene>
<dbReference type="InterPro" id="IPR008984">
    <property type="entry name" value="SMAD_FHA_dom_sf"/>
</dbReference>
<dbReference type="Gene3D" id="3.40.50.300">
    <property type="entry name" value="P-loop containing nucleotide triphosphate hydrolases"/>
    <property type="match status" value="3"/>
</dbReference>
<dbReference type="InterPro" id="IPR000253">
    <property type="entry name" value="FHA_dom"/>
</dbReference>
<reference evidence="8 9" key="1">
    <citation type="submission" date="2018-11" db="EMBL/GenBank/DDBJ databases">
        <title>Sequencing the genomes of 1000 actinobacteria strains.</title>
        <authorList>
            <person name="Klenk H.-P."/>
        </authorList>
    </citation>
    <scope>NUCLEOTIDE SEQUENCE [LARGE SCALE GENOMIC DNA]</scope>
    <source>
        <strain evidence="8 9">DSM 14418</strain>
    </source>
</reference>
<dbReference type="InterPro" id="IPR002543">
    <property type="entry name" value="FtsK_dom"/>
</dbReference>
<evidence type="ECO:0000256" key="2">
    <source>
        <dbReference type="ARBA" id="ARBA00022741"/>
    </source>
</evidence>
<evidence type="ECO:0000256" key="5">
    <source>
        <dbReference type="SAM" id="MobiDB-lite"/>
    </source>
</evidence>
<feature type="binding site" evidence="4">
    <location>
        <begin position="471"/>
        <end position="478"/>
    </location>
    <ligand>
        <name>ATP</name>
        <dbReference type="ChEBI" id="CHEBI:30616"/>
    </ligand>
</feature>
<feature type="compositionally biased region" description="Basic and acidic residues" evidence="5">
    <location>
        <begin position="162"/>
        <end position="172"/>
    </location>
</feature>
<dbReference type="CDD" id="cd01127">
    <property type="entry name" value="TrwB_TraG_TraD_VirD4"/>
    <property type="match status" value="1"/>
</dbReference>
<feature type="domain" description="FtsK" evidence="7">
    <location>
        <begin position="453"/>
        <end position="639"/>
    </location>
</feature>
<dbReference type="PANTHER" id="PTHR22683">
    <property type="entry name" value="SPORULATION PROTEIN RELATED"/>
    <property type="match status" value="1"/>
</dbReference>
<dbReference type="InterPro" id="IPR050206">
    <property type="entry name" value="FtsK/SpoIIIE/SftA"/>
</dbReference>
<dbReference type="PANTHER" id="PTHR22683:SF1">
    <property type="entry name" value="TYPE VII SECRETION SYSTEM PROTEIN ESSC"/>
    <property type="match status" value="1"/>
</dbReference>
<evidence type="ECO:0000256" key="4">
    <source>
        <dbReference type="PROSITE-ProRule" id="PRU00289"/>
    </source>
</evidence>
<dbReference type="Proteomes" id="UP000280726">
    <property type="component" value="Unassembled WGS sequence"/>
</dbReference>
<accession>A0A3N4YZ58</accession>